<dbReference type="AlphaFoldDB" id="A0A0F9Q4P1"/>
<evidence type="ECO:0000256" key="5">
    <source>
        <dbReference type="ARBA" id="ARBA00023219"/>
    </source>
</evidence>
<keyword evidence="4" id="KW-0946">Virion</keyword>
<evidence type="ECO:0000256" key="3">
    <source>
        <dbReference type="ARBA" id="ARBA00022612"/>
    </source>
</evidence>
<gene>
    <name evidence="7" type="ORF">LCGC14_1058420</name>
</gene>
<sequence length="475" mass="53866">MVAVNINRKSPINVKEILNRYDEAKSRRTKYNSVMSEAGFYAWPNAQDMVRNANQTEALVRTSEVYDSTALMAAWRMTSGIFSYLMPVGAFWFNFKAVLPELNKNPDIQDWISEATALTHQEIWRSNFIREMFITIRSMIVFGTGVISVKKVGQEIVYKSHHIGFMFFEENSREEIDTVYRQIFYTARQAAQEFGRSNLPQDIIKALEKGNMKEQFEFVHVVAPNSDFDSSKIGANVKRVKSLYIYIKTKKVVKKGGFNELPYLVARFAKAPQDIMGQGPVIEFLPEIKMLNRMKKTFIESSEKAVNPPMVVEDDGVVGQPVTSPGGMVYIRNGAQFPQAWDTGTNVQLNAEIIRDQQQLVKDAMFNNLFRSLDGLKNMTLGEAVIRKEDDLVIVAPPIISVQKETLSPLIERTLNLLKSIKKIPEPPVSFDFDMIDTSESATTIDFAGRLIYVNGTEVDGSLFETDIIKQEVET</sequence>
<evidence type="ECO:0000313" key="7">
    <source>
        <dbReference type="EMBL" id="KKN08256.1"/>
    </source>
</evidence>
<dbReference type="GO" id="GO:0044423">
    <property type="term" value="C:virion component"/>
    <property type="evidence" value="ECO:0007669"/>
    <property type="project" value="UniProtKB-KW"/>
</dbReference>
<proteinExistence type="predicted"/>
<reference evidence="7" key="1">
    <citation type="journal article" date="2015" name="Nature">
        <title>Complex archaea that bridge the gap between prokaryotes and eukaryotes.</title>
        <authorList>
            <person name="Spang A."/>
            <person name="Saw J.H."/>
            <person name="Jorgensen S.L."/>
            <person name="Zaremba-Niedzwiedzka K."/>
            <person name="Martijn J."/>
            <person name="Lind A.E."/>
            <person name="van Eijk R."/>
            <person name="Schleper C."/>
            <person name="Guy L."/>
            <person name="Ettema T.J."/>
        </authorList>
    </citation>
    <scope>NUCLEOTIDE SEQUENCE</scope>
</reference>
<dbReference type="Pfam" id="PF12236">
    <property type="entry name" value="Head-tail_con"/>
    <property type="match status" value="1"/>
</dbReference>
<keyword evidence="6" id="KW-1160">Virus entry into host cell</keyword>
<evidence type="ECO:0000256" key="1">
    <source>
        <dbReference type="ARBA" id="ARBA00004328"/>
    </source>
</evidence>
<dbReference type="EMBL" id="LAZR01004476">
    <property type="protein sequence ID" value="KKN08256.1"/>
    <property type="molecule type" value="Genomic_DNA"/>
</dbReference>
<protein>
    <submittedName>
        <fullName evidence="7">Uncharacterized protein</fullName>
    </submittedName>
</protein>
<keyword evidence="3" id="KW-1188">Viral release from host cell</keyword>
<accession>A0A0F9Q4P1</accession>
<evidence type="ECO:0000256" key="4">
    <source>
        <dbReference type="ARBA" id="ARBA00022844"/>
    </source>
</evidence>
<keyword evidence="5" id="KW-0231">Viral genome packaging</keyword>
<dbReference type="GO" id="GO:0046718">
    <property type="term" value="P:symbiont entry into host cell"/>
    <property type="evidence" value="ECO:0007669"/>
    <property type="project" value="UniProtKB-KW"/>
</dbReference>
<keyword evidence="2" id="KW-1162">Viral penetration into host cytoplasm</keyword>
<comment type="subcellular location">
    <subcellularLocation>
        <location evidence="1">Virion</location>
    </subcellularLocation>
</comment>
<organism evidence="7">
    <name type="scientific">marine sediment metagenome</name>
    <dbReference type="NCBI Taxonomy" id="412755"/>
    <lineage>
        <taxon>unclassified sequences</taxon>
        <taxon>metagenomes</taxon>
        <taxon>ecological metagenomes</taxon>
    </lineage>
</organism>
<name>A0A0F9Q4P1_9ZZZZ</name>
<dbReference type="InterPro" id="IPR020991">
    <property type="entry name" value="Connector_podovirus"/>
</dbReference>
<feature type="non-terminal residue" evidence="7">
    <location>
        <position position="475"/>
    </location>
</feature>
<evidence type="ECO:0000256" key="6">
    <source>
        <dbReference type="ARBA" id="ARBA00023296"/>
    </source>
</evidence>
<evidence type="ECO:0000256" key="2">
    <source>
        <dbReference type="ARBA" id="ARBA00022595"/>
    </source>
</evidence>
<comment type="caution">
    <text evidence="7">The sequence shown here is derived from an EMBL/GenBank/DDBJ whole genome shotgun (WGS) entry which is preliminary data.</text>
</comment>